<dbReference type="EMBL" id="LK052896">
    <property type="protein sequence ID" value="CDR43224.1"/>
    <property type="molecule type" value="Genomic_DNA"/>
</dbReference>
<protein>
    <submittedName>
        <fullName evidence="1">CYFA0S11e01871g1_1</fullName>
    </submittedName>
</protein>
<evidence type="ECO:0000313" key="1">
    <source>
        <dbReference type="EMBL" id="CDR43224.1"/>
    </source>
</evidence>
<dbReference type="VEuPathDB" id="FungiDB:BON22_2891"/>
<accession>A0A061B8J7</accession>
<gene>
    <name evidence="1" type="ORF">CYFA0S_11e01871g</name>
</gene>
<reference evidence="1" key="1">
    <citation type="journal article" date="2014" name="Genome Announc.">
        <title>Genome sequence of the yeast Cyberlindnera fabianii (Hansenula fabianii).</title>
        <authorList>
            <person name="Freel K.C."/>
            <person name="Sarilar V."/>
            <person name="Neuveglise C."/>
            <person name="Devillers H."/>
            <person name="Friedrich A."/>
            <person name="Schacherer J."/>
        </authorList>
    </citation>
    <scope>NUCLEOTIDE SEQUENCE</scope>
    <source>
        <strain evidence="1">YJS4271</strain>
    </source>
</reference>
<organism evidence="1">
    <name type="scientific">Cyberlindnera fabianii</name>
    <name type="common">Yeast</name>
    <name type="synonym">Hansenula fabianii</name>
    <dbReference type="NCBI Taxonomy" id="36022"/>
    <lineage>
        <taxon>Eukaryota</taxon>
        <taxon>Fungi</taxon>
        <taxon>Dikarya</taxon>
        <taxon>Ascomycota</taxon>
        <taxon>Saccharomycotina</taxon>
        <taxon>Saccharomycetes</taxon>
        <taxon>Phaffomycetales</taxon>
        <taxon>Phaffomycetaceae</taxon>
        <taxon>Cyberlindnera</taxon>
    </lineage>
</organism>
<proteinExistence type="predicted"/>
<name>A0A061B8J7_CYBFA</name>
<dbReference type="AlphaFoldDB" id="A0A061B8J7"/>
<sequence>MNLTKYNLRLLQDEVENKQKLLNQQSLHEIRIQNFLQEQIIPSDYTFEGSEGGNTLAHSSGRRTYSMPFTESVLPQSCQINLTDDRPTCKAEESYCHTDTLNTSTNVTKTVLLPSDITKRLKRAKQTIHESVGCIFDPNNKSLLLPDNRLLELGGSSIFHRQPVPYKEGSTLIEERDRASFQSGLSLAPNLKRQRTEFTEALPHLAIPSNSKTDLRFPKLNFLH</sequence>